<comment type="subunit">
    <text evidence="3">Homodimer.</text>
</comment>
<dbReference type="AlphaFoldDB" id="A0A450S7D4"/>
<dbReference type="PRINTS" id="PR00773">
    <property type="entry name" value="GRPEPROTEIN"/>
</dbReference>
<dbReference type="PANTHER" id="PTHR21237">
    <property type="entry name" value="GRPE PROTEIN"/>
    <property type="match status" value="1"/>
</dbReference>
<keyword evidence="3" id="KW-0963">Cytoplasm</keyword>
<dbReference type="SUPFAM" id="SSF58014">
    <property type="entry name" value="Coiled-coil domain of nucleotide exchange factor GrpE"/>
    <property type="match status" value="1"/>
</dbReference>
<evidence type="ECO:0000256" key="1">
    <source>
        <dbReference type="ARBA" id="ARBA00009054"/>
    </source>
</evidence>
<feature type="compositionally biased region" description="Polar residues" evidence="6">
    <location>
        <begin position="1"/>
        <end position="17"/>
    </location>
</feature>
<dbReference type="InterPro" id="IPR013805">
    <property type="entry name" value="GrpE_CC"/>
</dbReference>
<comment type="subcellular location">
    <subcellularLocation>
        <location evidence="3">Cytoplasm</location>
    </subcellularLocation>
</comment>
<dbReference type="GO" id="GO:0000774">
    <property type="term" value="F:adenyl-nucleotide exchange factor activity"/>
    <property type="evidence" value="ECO:0007669"/>
    <property type="project" value="InterPro"/>
</dbReference>
<dbReference type="GO" id="GO:0042803">
    <property type="term" value="F:protein homodimerization activity"/>
    <property type="evidence" value="ECO:0007669"/>
    <property type="project" value="InterPro"/>
</dbReference>
<dbReference type="HAMAP" id="MF_01151">
    <property type="entry name" value="GrpE"/>
    <property type="match status" value="1"/>
</dbReference>
<evidence type="ECO:0000313" key="7">
    <source>
        <dbReference type="EMBL" id="VFJ47812.1"/>
    </source>
</evidence>
<dbReference type="PANTHER" id="PTHR21237:SF23">
    <property type="entry name" value="GRPE PROTEIN HOMOLOG, MITOCHONDRIAL"/>
    <property type="match status" value="1"/>
</dbReference>
<evidence type="ECO:0000256" key="3">
    <source>
        <dbReference type="HAMAP-Rule" id="MF_01151"/>
    </source>
</evidence>
<name>A0A450S7D4_9GAMM</name>
<dbReference type="GO" id="GO:0006457">
    <property type="term" value="P:protein folding"/>
    <property type="evidence" value="ECO:0007669"/>
    <property type="project" value="InterPro"/>
</dbReference>
<keyword evidence="5" id="KW-0175">Coiled coil</keyword>
<dbReference type="Gene3D" id="3.90.20.20">
    <property type="match status" value="1"/>
</dbReference>
<dbReference type="EMBL" id="CAADEX010000018">
    <property type="protein sequence ID" value="VFJ47812.1"/>
    <property type="molecule type" value="Genomic_DNA"/>
</dbReference>
<feature type="coiled-coil region" evidence="5">
    <location>
        <begin position="65"/>
        <end position="92"/>
    </location>
</feature>
<dbReference type="InterPro" id="IPR000740">
    <property type="entry name" value="GrpE"/>
</dbReference>
<comment type="similarity">
    <text evidence="1 3 4">Belongs to the GrpE family.</text>
</comment>
<dbReference type="Pfam" id="PF01025">
    <property type="entry name" value="GrpE"/>
    <property type="match status" value="1"/>
</dbReference>
<dbReference type="Gene3D" id="2.30.22.10">
    <property type="entry name" value="Head domain of nucleotide exchange factor GrpE"/>
    <property type="match status" value="1"/>
</dbReference>
<comment type="function">
    <text evidence="3">Participates actively in the response to hyperosmotic and heat shock by preventing the aggregation of stress-denatured proteins, in association with DnaK and GrpE. It is the nucleotide exchange factor for DnaK and may function as a thermosensor. Unfolded proteins bind initially to DnaJ; upon interaction with the DnaJ-bound protein, DnaK hydrolyzes its bound ATP, resulting in the formation of a stable complex. GrpE releases ADP from DnaK; ATP binding to DnaK triggers the release of the substrate protein, thus completing the reaction cycle. Several rounds of ATP-dependent interactions between DnaJ, DnaK and GrpE are required for fully efficient folding.</text>
</comment>
<feature type="compositionally biased region" description="Low complexity" evidence="6">
    <location>
        <begin position="43"/>
        <end position="59"/>
    </location>
</feature>
<dbReference type="GO" id="GO:0051082">
    <property type="term" value="F:unfolded protein binding"/>
    <property type="evidence" value="ECO:0007669"/>
    <property type="project" value="TreeGrafter"/>
</dbReference>
<keyword evidence="3" id="KW-0346">Stress response</keyword>
<protein>
    <recommendedName>
        <fullName evidence="3">Protein GrpE</fullName>
    </recommendedName>
    <alternativeName>
        <fullName evidence="3">HSP-70 cofactor</fullName>
    </alternativeName>
</protein>
<organism evidence="7">
    <name type="scientific">Candidatus Kentrum sp. DK</name>
    <dbReference type="NCBI Taxonomy" id="2126562"/>
    <lineage>
        <taxon>Bacteria</taxon>
        <taxon>Pseudomonadati</taxon>
        <taxon>Pseudomonadota</taxon>
        <taxon>Gammaproteobacteria</taxon>
        <taxon>Candidatus Kentrum</taxon>
    </lineage>
</organism>
<dbReference type="CDD" id="cd00446">
    <property type="entry name" value="GrpE"/>
    <property type="match status" value="1"/>
</dbReference>
<dbReference type="GO" id="GO:0005829">
    <property type="term" value="C:cytosol"/>
    <property type="evidence" value="ECO:0007669"/>
    <property type="project" value="TreeGrafter"/>
</dbReference>
<evidence type="ECO:0000256" key="6">
    <source>
        <dbReference type="SAM" id="MobiDB-lite"/>
    </source>
</evidence>
<dbReference type="GO" id="GO:0051087">
    <property type="term" value="F:protein-folding chaperone binding"/>
    <property type="evidence" value="ECO:0007669"/>
    <property type="project" value="InterPro"/>
</dbReference>
<dbReference type="SUPFAM" id="SSF51064">
    <property type="entry name" value="Head domain of nucleotide exchange factor GrpE"/>
    <property type="match status" value="1"/>
</dbReference>
<gene>
    <name evidence="3" type="primary">grpE</name>
    <name evidence="7" type="ORF">BECKDK2373B_GA0170837_101842</name>
</gene>
<evidence type="ECO:0000256" key="4">
    <source>
        <dbReference type="RuleBase" id="RU004478"/>
    </source>
</evidence>
<sequence length="212" mass="23017">MSSDQHTEQVYPNSNPGNGKPDGAKAAPQGADRAEKRPPDKPATPTTDEAADAAETASEDLAFRLLDAQQQAEEHKTAVLRLQADMENLRRRSGKELEKAHKYALDGFIRELLPVKDSMELGIGAAGNDDVDITAIREGMALTFKMFASALEKFGVEEVSPKPGDAFDHERHQAISVQEDKGKESGSILTIIQKGCLLNGRLVRPAMVIVNK</sequence>
<evidence type="ECO:0000256" key="5">
    <source>
        <dbReference type="SAM" id="Coils"/>
    </source>
</evidence>
<evidence type="ECO:0000256" key="2">
    <source>
        <dbReference type="ARBA" id="ARBA00023186"/>
    </source>
</evidence>
<dbReference type="NCBIfam" id="NF010748">
    <property type="entry name" value="PRK14150.1"/>
    <property type="match status" value="1"/>
</dbReference>
<feature type="region of interest" description="Disordered" evidence="6">
    <location>
        <begin position="1"/>
        <end position="59"/>
    </location>
</feature>
<reference evidence="7" key="1">
    <citation type="submission" date="2019-02" db="EMBL/GenBank/DDBJ databases">
        <authorList>
            <person name="Gruber-Vodicka R. H."/>
            <person name="Seah K. B. B."/>
        </authorList>
    </citation>
    <scope>NUCLEOTIDE SEQUENCE</scope>
    <source>
        <strain evidence="7">BECK_DK47</strain>
    </source>
</reference>
<dbReference type="InterPro" id="IPR009012">
    <property type="entry name" value="GrpE_head"/>
</dbReference>
<accession>A0A450S7D4</accession>
<proteinExistence type="inferred from homology"/>
<keyword evidence="2 3" id="KW-0143">Chaperone</keyword>